<dbReference type="AlphaFoldDB" id="A0ABD2L2X7"/>
<feature type="transmembrane region" description="Helical" evidence="1">
    <location>
        <begin position="50"/>
        <end position="70"/>
    </location>
</feature>
<comment type="caution">
    <text evidence="2">The sequence shown here is derived from an EMBL/GenBank/DDBJ whole genome shotgun (WGS) entry which is preliminary data.</text>
</comment>
<dbReference type="Proteomes" id="UP001620626">
    <property type="component" value="Unassembled WGS sequence"/>
</dbReference>
<name>A0ABD2L2X7_9BILA</name>
<keyword evidence="1" id="KW-1133">Transmembrane helix</keyword>
<feature type="transmembrane region" description="Helical" evidence="1">
    <location>
        <begin position="140"/>
        <end position="158"/>
    </location>
</feature>
<keyword evidence="3" id="KW-1185">Reference proteome</keyword>
<keyword evidence="1" id="KW-0812">Transmembrane</keyword>
<proteinExistence type="predicted"/>
<keyword evidence="1" id="KW-0472">Membrane</keyword>
<feature type="transmembrane region" description="Helical" evidence="1">
    <location>
        <begin position="18"/>
        <end position="38"/>
    </location>
</feature>
<evidence type="ECO:0000256" key="1">
    <source>
        <dbReference type="SAM" id="Phobius"/>
    </source>
</evidence>
<feature type="transmembrane region" description="Helical" evidence="1">
    <location>
        <begin position="164"/>
        <end position="197"/>
    </location>
</feature>
<reference evidence="2 3" key="1">
    <citation type="submission" date="2024-10" db="EMBL/GenBank/DDBJ databases">
        <authorList>
            <person name="Kim D."/>
        </authorList>
    </citation>
    <scope>NUCLEOTIDE SEQUENCE [LARGE SCALE GENOMIC DNA]</scope>
    <source>
        <strain evidence="2">BH-2024</strain>
    </source>
</reference>
<evidence type="ECO:0000313" key="2">
    <source>
        <dbReference type="EMBL" id="KAL3108849.1"/>
    </source>
</evidence>
<accession>A0ABD2L2X7</accession>
<feature type="transmembrane region" description="Helical" evidence="1">
    <location>
        <begin position="101"/>
        <end position="119"/>
    </location>
</feature>
<organism evidence="2 3">
    <name type="scientific">Heterodera trifolii</name>
    <dbReference type="NCBI Taxonomy" id="157864"/>
    <lineage>
        <taxon>Eukaryota</taxon>
        <taxon>Metazoa</taxon>
        <taxon>Ecdysozoa</taxon>
        <taxon>Nematoda</taxon>
        <taxon>Chromadorea</taxon>
        <taxon>Rhabditida</taxon>
        <taxon>Tylenchina</taxon>
        <taxon>Tylenchomorpha</taxon>
        <taxon>Tylenchoidea</taxon>
        <taxon>Heteroderidae</taxon>
        <taxon>Heteroderinae</taxon>
        <taxon>Heterodera</taxon>
    </lineage>
</organism>
<evidence type="ECO:0008006" key="4">
    <source>
        <dbReference type="Google" id="ProtNLM"/>
    </source>
</evidence>
<evidence type="ECO:0000313" key="3">
    <source>
        <dbReference type="Proteomes" id="UP001620626"/>
    </source>
</evidence>
<sequence length="222" mass="24832">MDQTSNNCDHPTDSSQNLIAAIFLGVHLAGLIPHLCVFPATFQLAKKLSAFMLLLTINIMHFFLLLWGVYFSGQYFIGHRIRLTSLDLDAFVFQTAHLNSMALYVFLSFNRAVAIIFPLKYDMAFSIRTAYSIFANYRPALRFSMCLLNLQPYFPPAMITEPDFITSLILTIGIVFLTITTLVPPILYCICVIFMVVGGVKKAIFTSTAISPPPAETMPLTI</sequence>
<dbReference type="EMBL" id="JBICBT010000582">
    <property type="protein sequence ID" value="KAL3108849.1"/>
    <property type="molecule type" value="Genomic_DNA"/>
</dbReference>
<gene>
    <name evidence="2" type="ORF">niasHT_015025</name>
</gene>
<protein>
    <recommendedName>
        <fullName evidence="4">G protein-coupled receptor</fullName>
    </recommendedName>
</protein>